<dbReference type="EMBL" id="MK500590">
    <property type="protein sequence ID" value="QBK93180.1"/>
    <property type="molecule type" value="Genomic_DNA"/>
</dbReference>
<proteinExistence type="predicted"/>
<keyword evidence="1" id="KW-0472">Membrane</keyword>
<evidence type="ECO:0000256" key="1">
    <source>
        <dbReference type="SAM" id="Phobius"/>
    </source>
</evidence>
<feature type="transmembrane region" description="Helical" evidence="1">
    <location>
        <begin position="76"/>
        <end position="98"/>
    </location>
</feature>
<feature type="transmembrane region" description="Helical" evidence="1">
    <location>
        <begin position="35"/>
        <end position="56"/>
    </location>
</feature>
<keyword evidence="1" id="KW-0812">Transmembrane</keyword>
<accession>A0A481ZDF6</accession>
<organism evidence="2">
    <name type="scientific">Pithovirus LCPAC403</name>
    <dbReference type="NCBI Taxonomy" id="2506596"/>
    <lineage>
        <taxon>Viruses</taxon>
        <taxon>Pithoviruses</taxon>
    </lineage>
</organism>
<gene>
    <name evidence="2" type="ORF">LCPAC403_03140</name>
</gene>
<sequence length="108" mass="12125">MSVSTQERIPIKTLSYGEKDEESTEITHMYGCNKAIIGLVLFIIVIAIAWFCFLAAKPTFILQRDARGNVTSTVDFGKLLLFSILTGLIVVIIIYGLWHAFRGDKEGW</sequence>
<protein>
    <submittedName>
        <fullName evidence="2">Membrane protein</fullName>
    </submittedName>
</protein>
<reference evidence="2" key="1">
    <citation type="journal article" date="2019" name="MBio">
        <title>Virus Genomes from Deep Sea Sediments Expand the Ocean Megavirome and Support Independent Origins of Viral Gigantism.</title>
        <authorList>
            <person name="Backstrom D."/>
            <person name="Yutin N."/>
            <person name="Jorgensen S.L."/>
            <person name="Dharamshi J."/>
            <person name="Homa F."/>
            <person name="Zaremba-Niedwiedzka K."/>
            <person name="Spang A."/>
            <person name="Wolf Y.I."/>
            <person name="Koonin E.V."/>
            <person name="Ettema T.J."/>
        </authorList>
    </citation>
    <scope>NUCLEOTIDE SEQUENCE</scope>
</reference>
<name>A0A481ZDF6_9VIRU</name>
<evidence type="ECO:0000313" key="2">
    <source>
        <dbReference type="EMBL" id="QBK93180.1"/>
    </source>
</evidence>
<keyword evidence="1" id="KW-1133">Transmembrane helix</keyword>